<keyword evidence="5" id="KW-0539">Nucleus</keyword>
<gene>
    <name evidence="8" type="ORF">WKI299_LOCUS12066</name>
</gene>
<evidence type="ECO:0000256" key="1">
    <source>
        <dbReference type="ARBA" id="ARBA00004123"/>
    </source>
</evidence>
<dbReference type="PANTHER" id="PTHR46481">
    <property type="entry name" value="ZINC FINGER BED DOMAIN-CONTAINING PROTEIN 4"/>
    <property type="match status" value="1"/>
</dbReference>
<dbReference type="InterPro" id="IPR012337">
    <property type="entry name" value="RNaseH-like_sf"/>
</dbReference>
<feature type="region of interest" description="Disordered" evidence="6">
    <location>
        <begin position="546"/>
        <end position="569"/>
    </location>
</feature>
<name>A0A816QJ66_9BILA</name>
<feature type="domain" description="HAT C-terminal dimerisation" evidence="7">
    <location>
        <begin position="582"/>
        <end position="662"/>
    </location>
</feature>
<dbReference type="Pfam" id="PF05699">
    <property type="entry name" value="Dimer_Tnp_hAT"/>
    <property type="match status" value="1"/>
</dbReference>
<keyword evidence="4" id="KW-0862">Zinc</keyword>
<dbReference type="GO" id="GO:0046983">
    <property type="term" value="F:protein dimerization activity"/>
    <property type="evidence" value="ECO:0007669"/>
    <property type="project" value="InterPro"/>
</dbReference>
<evidence type="ECO:0000256" key="3">
    <source>
        <dbReference type="ARBA" id="ARBA00022771"/>
    </source>
</evidence>
<evidence type="ECO:0000259" key="7">
    <source>
        <dbReference type="Pfam" id="PF05699"/>
    </source>
</evidence>
<dbReference type="SUPFAM" id="SSF140996">
    <property type="entry name" value="Hermes dimerisation domain"/>
    <property type="match status" value="1"/>
</dbReference>
<feature type="non-terminal residue" evidence="8">
    <location>
        <position position="1"/>
    </location>
</feature>
<dbReference type="Gene3D" id="1.10.10.1070">
    <property type="entry name" value="Zinc finger, BED domain-containing"/>
    <property type="match status" value="1"/>
</dbReference>
<accession>A0A816QJ66</accession>
<evidence type="ECO:0000256" key="5">
    <source>
        <dbReference type="ARBA" id="ARBA00023242"/>
    </source>
</evidence>
<dbReference type="AlphaFoldDB" id="A0A816QJ66"/>
<dbReference type="SUPFAM" id="SSF53098">
    <property type="entry name" value="Ribonuclease H-like"/>
    <property type="match status" value="1"/>
</dbReference>
<comment type="subcellular location">
    <subcellularLocation>
        <location evidence="1">Nucleus</location>
    </subcellularLocation>
</comment>
<dbReference type="InterPro" id="IPR008906">
    <property type="entry name" value="HATC_C_dom"/>
</dbReference>
<feature type="region of interest" description="Disordered" evidence="6">
    <location>
        <begin position="355"/>
        <end position="381"/>
    </location>
</feature>
<dbReference type="InterPro" id="IPR052035">
    <property type="entry name" value="ZnF_BED_domain_contain"/>
</dbReference>
<evidence type="ECO:0000313" key="8">
    <source>
        <dbReference type="EMBL" id="CAF2060638.1"/>
    </source>
</evidence>
<evidence type="ECO:0000256" key="2">
    <source>
        <dbReference type="ARBA" id="ARBA00022723"/>
    </source>
</evidence>
<evidence type="ECO:0000256" key="6">
    <source>
        <dbReference type="SAM" id="MobiDB-lite"/>
    </source>
</evidence>
<dbReference type="EMBL" id="CAJNRF010004504">
    <property type="protein sequence ID" value="CAF2060638.1"/>
    <property type="molecule type" value="Genomic_DNA"/>
</dbReference>
<dbReference type="GO" id="GO:0008270">
    <property type="term" value="F:zinc ion binding"/>
    <property type="evidence" value="ECO:0007669"/>
    <property type="project" value="UniProtKB-KW"/>
</dbReference>
<organism evidence="8 9">
    <name type="scientific">Rotaria magnacalcarata</name>
    <dbReference type="NCBI Taxonomy" id="392030"/>
    <lineage>
        <taxon>Eukaryota</taxon>
        <taxon>Metazoa</taxon>
        <taxon>Spiralia</taxon>
        <taxon>Gnathifera</taxon>
        <taxon>Rotifera</taxon>
        <taxon>Eurotatoria</taxon>
        <taxon>Bdelloidea</taxon>
        <taxon>Philodinida</taxon>
        <taxon>Philodinidae</taxon>
        <taxon>Rotaria</taxon>
    </lineage>
</organism>
<proteinExistence type="predicted"/>
<evidence type="ECO:0000313" key="9">
    <source>
        <dbReference type="Proteomes" id="UP000663856"/>
    </source>
</evidence>
<sequence length="665" mass="75337">MDIIEVSSSNPVSVQKYSTTSLESFLKQKGEPKEYEIINNDQKHLSSPAWTKFGFPAKRVGDDAYQRIDGFASCFNCKSTYSYQSDGSGSTKHLLRYICSKASLSTSVSAVNIVEAPIDKFTQPKTASSSIKLSTQDSMKIRDEFTKWFCSSIRPFNMITDPGLKDTLQIIVDMSKYRCPIDIDDVLVSATTISTNVAKLAHDYRSLIKPILIRQAECGALTVCPDLWTDNYQKINYLGLTIYFVDSNYKLYSFDLCCSRFNEVDKTGASVLRALRKQLDLFGLLPYMDNHNITFTTDRGSNILKALKGYPVVYCFAHRINNVLKLAFYQTAQKKEKQNLIVTTTPSKNKLKQVEYANDTSSDDSSSEDDVPTPSPSKYIEANTTMSNLSTKAKETGLNKVIHERGGVALKQECIVRWLSMSNMLESIDTSIEHIRACLSSKTNYSFKLNNISQDVLKDLIVLLSEFKNVSTLVQTGSRPTKHLNQLLKSMFTFDDRHLAAAILHPVYRRLTFATSYSKNFAHLYIREQLNDILGLNQQQAINDEPVKKKHKSIEDQFADPDDDITNKDAMTTPAVQSKTDELERYLRMNIEDVYKNPNPLNFWRDHQKKFPGLSLLARRLYSIPVSSAGVERQFCFAGLTISQRRSCLDPDTVNDVLFVRSIKK</sequence>
<protein>
    <recommendedName>
        <fullName evidence="7">HAT C-terminal dimerisation domain-containing protein</fullName>
    </recommendedName>
</protein>
<keyword evidence="2" id="KW-0479">Metal-binding</keyword>
<reference evidence="8" key="1">
    <citation type="submission" date="2021-02" db="EMBL/GenBank/DDBJ databases">
        <authorList>
            <person name="Nowell W R."/>
        </authorList>
    </citation>
    <scope>NUCLEOTIDE SEQUENCE</scope>
</reference>
<feature type="compositionally biased region" description="Acidic residues" evidence="6">
    <location>
        <begin position="361"/>
        <end position="371"/>
    </location>
</feature>
<evidence type="ECO:0000256" key="4">
    <source>
        <dbReference type="ARBA" id="ARBA00022833"/>
    </source>
</evidence>
<dbReference type="Proteomes" id="UP000663856">
    <property type="component" value="Unassembled WGS sequence"/>
</dbReference>
<comment type="caution">
    <text evidence="8">The sequence shown here is derived from an EMBL/GenBank/DDBJ whole genome shotgun (WGS) entry which is preliminary data.</text>
</comment>
<dbReference type="PANTHER" id="PTHR46481:SF10">
    <property type="entry name" value="ZINC FINGER BED DOMAIN-CONTAINING PROTEIN 39"/>
    <property type="match status" value="1"/>
</dbReference>
<dbReference type="GO" id="GO:0005634">
    <property type="term" value="C:nucleus"/>
    <property type="evidence" value="ECO:0007669"/>
    <property type="project" value="UniProtKB-SubCell"/>
</dbReference>
<keyword evidence="3" id="KW-0863">Zinc-finger</keyword>